<dbReference type="RefSeq" id="WP_200748834.1">
    <property type="nucleotide sequence ID" value="NZ_JAEOAH010000009.1"/>
</dbReference>
<accession>A0ABS1H6L2</accession>
<evidence type="ECO:0000313" key="2">
    <source>
        <dbReference type="Proteomes" id="UP000618943"/>
    </source>
</evidence>
<evidence type="ECO:0000313" key="1">
    <source>
        <dbReference type="EMBL" id="MBK3495053.1"/>
    </source>
</evidence>
<organism evidence="1 2">
    <name type="scientific">Viridibacillus soli</name>
    <dbReference type="NCBI Taxonomy" id="2798301"/>
    <lineage>
        <taxon>Bacteria</taxon>
        <taxon>Bacillati</taxon>
        <taxon>Bacillota</taxon>
        <taxon>Bacilli</taxon>
        <taxon>Bacillales</taxon>
        <taxon>Caryophanaceae</taxon>
        <taxon>Viridibacillus</taxon>
    </lineage>
</organism>
<keyword evidence="2" id="KW-1185">Reference proteome</keyword>
<name>A0ABS1H6L2_9BACL</name>
<protein>
    <submittedName>
        <fullName evidence="1">Uncharacterized protein</fullName>
    </submittedName>
</protein>
<reference evidence="1 2" key="1">
    <citation type="submission" date="2020-12" db="EMBL/GenBank/DDBJ databases">
        <title>YIM B01967 draft genome.</title>
        <authorList>
            <person name="Yan X."/>
        </authorList>
    </citation>
    <scope>NUCLEOTIDE SEQUENCE [LARGE SCALE GENOMIC DNA]</scope>
    <source>
        <strain evidence="1 2">YIM B01967</strain>
    </source>
</reference>
<gene>
    <name evidence="1" type="ORF">JFL43_09305</name>
</gene>
<comment type="caution">
    <text evidence="1">The sequence shown here is derived from an EMBL/GenBank/DDBJ whole genome shotgun (WGS) entry which is preliminary data.</text>
</comment>
<sequence length="50" mass="5548">MRNKMIMLISLLILMTLVGCKNIDTNETREVSSTFSLPVTFGLGQKVSIC</sequence>
<proteinExistence type="predicted"/>
<dbReference type="EMBL" id="JAEOAH010000009">
    <property type="protein sequence ID" value="MBK3495053.1"/>
    <property type="molecule type" value="Genomic_DNA"/>
</dbReference>
<dbReference type="PROSITE" id="PS51257">
    <property type="entry name" value="PROKAR_LIPOPROTEIN"/>
    <property type="match status" value="1"/>
</dbReference>
<dbReference type="Proteomes" id="UP000618943">
    <property type="component" value="Unassembled WGS sequence"/>
</dbReference>